<evidence type="ECO:0000256" key="2">
    <source>
        <dbReference type="RuleBase" id="RU102079"/>
    </source>
</evidence>
<gene>
    <name evidence="5" type="ORF">BaRGS_00012350</name>
</gene>
<dbReference type="EMBL" id="JACVVK020000067">
    <property type="protein sequence ID" value="KAK7496428.1"/>
    <property type="molecule type" value="Genomic_DNA"/>
</dbReference>
<accession>A0ABD0LB55</accession>
<dbReference type="Gene3D" id="3.50.4.10">
    <property type="entry name" value="Hepatocyte Growth Factor"/>
    <property type="match status" value="1"/>
</dbReference>
<feature type="signal peptide" evidence="3">
    <location>
        <begin position="1"/>
        <end position="23"/>
    </location>
</feature>
<dbReference type="InterPro" id="IPR003609">
    <property type="entry name" value="Pan_app"/>
</dbReference>
<keyword evidence="6" id="KW-1185">Reference proteome</keyword>
<evidence type="ECO:0000256" key="3">
    <source>
        <dbReference type="SAM" id="SignalP"/>
    </source>
</evidence>
<evidence type="ECO:0000313" key="6">
    <source>
        <dbReference type="Proteomes" id="UP001519460"/>
    </source>
</evidence>
<dbReference type="GO" id="GO:0030246">
    <property type="term" value="F:carbohydrate binding"/>
    <property type="evidence" value="ECO:0007669"/>
    <property type="project" value="UniProtKB-UniRule"/>
</dbReference>
<dbReference type="PROSITE" id="PS51304">
    <property type="entry name" value="GALECTIN"/>
    <property type="match status" value="1"/>
</dbReference>
<name>A0ABD0LB55_9CAEN</name>
<keyword evidence="1 2" id="KW-0430">Lectin</keyword>
<dbReference type="Gene3D" id="2.60.120.200">
    <property type="match status" value="1"/>
</dbReference>
<dbReference type="InterPro" id="IPR013320">
    <property type="entry name" value="ConA-like_dom_sf"/>
</dbReference>
<evidence type="ECO:0000259" key="4">
    <source>
        <dbReference type="PROSITE" id="PS51304"/>
    </source>
</evidence>
<organism evidence="5 6">
    <name type="scientific">Batillaria attramentaria</name>
    <dbReference type="NCBI Taxonomy" id="370345"/>
    <lineage>
        <taxon>Eukaryota</taxon>
        <taxon>Metazoa</taxon>
        <taxon>Spiralia</taxon>
        <taxon>Lophotrochozoa</taxon>
        <taxon>Mollusca</taxon>
        <taxon>Gastropoda</taxon>
        <taxon>Caenogastropoda</taxon>
        <taxon>Sorbeoconcha</taxon>
        <taxon>Cerithioidea</taxon>
        <taxon>Batillariidae</taxon>
        <taxon>Batillaria</taxon>
    </lineage>
</organism>
<dbReference type="Proteomes" id="UP001519460">
    <property type="component" value="Unassembled WGS sequence"/>
</dbReference>
<proteinExistence type="predicted"/>
<dbReference type="InterPro" id="IPR001079">
    <property type="entry name" value="Galectin_CRD"/>
</dbReference>
<protein>
    <recommendedName>
        <fullName evidence="2">Galectin</fullName>
    </recommendedName>
</protein>
<feature type="domain" description="Galectin" evidence="4">
    <location>
        <begin position="169"/>
        <end position="333"/>
    </location>
</feature>
<sequence>MKTTGMTILLLAVCLAGENGTAADKVWQTDGASVKVTGAEAVLSARSSVDCARLCLQHSHCISWAFDVDNRKCYLHPTVGPSQHGDIGDLLLFTDTAPMCRESDAPNLAVTTMQRTLTSLEGDVINICSNKSYIHAEHVRCQATGQWETTESGQCEKRLWEEEEVTAEQFYTLPMTPAVGWSACVTATPHNDTGFDKNGFHFNLLDNAQSDVILIVLVWMYPSDGVNNTKAKEVMFLDAKKNDSWLSDNRTLVAEPDNPYNFTGKKLGTRIDKHFPFKLGEQFHMRILSTGVYEWSVFVDGSFYANHTVADPVTDIVYFNPVNDLHIAKLDLWCLQ</sequence>
<feature type="chain" id="PRO_5044864776" description="Galectin" evidence="3">
    <location>
        <begin position="24"/>
        <end position="336"/>
    </location>
</feature>
<comment type="caution">
    <text evidence="5">The sequence shown here is derived from an EMBL/GenBank/DDBJ whole genome shotgun (WGS) entry which is preliminary data.</text>
</comment>
<dbReference type="AlphaFoldDB" id="A0ABD0LB55"/>
<reference evidence="5 6" key="1">
    <citation type="journal article" date="2023" name="Sci. Data">
        <title>Genome assembly of the Korean intertidal mud-creeper Batillaria attramentaria.</title>
        <authorList>
            <person name="Patra A.K."/>
            <person name="Ho P.T."/>
            <person name="Jun S."/>
            <person name="Lee S.J."/>
            <person name="Kim Y."/>
            <person name="Won Y.J."/>
        </authorList>
    </citation>
    <scope>NUCLEOTIDE SEQUENCE [LARGE SCALE GENOMIC DNA]</scope>
    <source>
        <strain evidence="5">Wonlab-2016</strain>
    </source>
</reference>
<evidence type="ECO:0000256" key="1">
    <source>
        <dbReference type="ARBA" id="ARBA00022734"/>
    </source>
</evidence>
<evidence type="ECO:0000313" key="5">
    <source>
        <dbReference type="EMBL" id="KAK7496428.1"/>
    </source>
</evidence>
<dbReference type="Pfam" id="PF00024">
    <property type="entry name" value="PAN_1"/>
    <property type="match status" value="1"/>
</dbReference>
<dbReference type="SUPFAM" id="SSF49899">
    <property type="entry name" value="Concanavalin A-like lectins/glucanases"/>
    <property type="match status" value="1"/>
</dbReference>
<dbReference type="Pfam" id="PF00337">
    <property type="entry name" value="Gal-bind_lectin"/>
    <property type="match status" value="1"/>
</dbReference>
<keyword evidence="3" id="KW-0732">Signal</keyword>
<dbReference type="SUPFAM" id="SSF57414">
    <property type="entry name" value="Hairpin loop containing domain-like"/>
    <property type="match status" value="1"/>
</dbReference>